<evidence type="ECO:0000256" key="5">
    <source>
        <dbReference type="ARBA" id="ARBA00023136"/>
    </source>
</evidence>
<dbReference type="PANTHER" id="PTHR43124:SF10">
    <property type="entry name" value="PURINE EFFLUX PUMP PBUE"/>
    <property type="match status" value="1"/>
</dbReference>
<dbReference type="EMBL" id="CP119316">
    <property type="protein sequence ID" value="WEK47865.1"/>
    <property type="molecule type" value="Genomic_DNA"/>
</dbReference>
<name>A0AAJ5X4Z3_9SPHN</name>
<accession>A0AAJ5X4Z3</accession>
<evidence type="ECO:0000256" key="7">
    <source>
        <dbReference type="SAM" id="Phobius"/>
    </source>
</evidence>
<feature type="transmembrane region" description="Helical" evidence="7">
    <location>
        <begin position="383"/>
        <end position="403"/>
    </location>
</feature>
<reference evidence="8" key="1">
    <citation type="submission" date="2023-03" db="EMBL/GenBank/DDBJ databases">
        <title>Andean soil-derived lignocellulolytic bacterial consortium as a source of novel taxa and putative plastic-active enzymes.</title>
        <authorList>
            <person name="Diaz-Garcia L."/>
            <person name="Chuvochina M."/>
            <person name="Feuerriegel G."/>
            <person name="Bunk B."/>
            <person name="Sproer C."/>
            <person name="Streit W.R."/>
            <person name="Rodriguez L.M."/>
            <person name="Overmann J."/>
            <person name="Jimenez D.J."/>
        </authorList>
    </citation>
    <scope>NUCLEOTIDE SEQUENCE</scope>
    <source>
        <strain evidence="8">MAG 26</strain>
    </source>
</reference>
<feature type="transmembrane region" description="Helical" evidence="7">
    <location>
        <begin position="126"/>
        <end position="147"/>
    </location>
</feature>
<feature type="transmembrane region" description="Helical" evidence="7">
    <location>
        <begin position="321"/>
        <end position="345"/>
    </location>
</feature>
<evidence type="ECO:0000256" key="2">
    <source>
        <dbReference type="ARBA" id="ARBA00022475"/>
    </source>
</evidence>
<keyword evidence="5 7" id="KW-0472">Membrane</keyword>
<dbReference type="GO" id="GO:0005886">
    <property type="term" value="C:plasma membrane"/>
    <property type="evidence" value="ECO:0007669"/>
    <property type="project" value="UniProtKB-SubCell"/>
</dbReference>
<dbReference type="KEGG" id="acob:P0Y56_06110"/>
<proteinExistence type="predicted"/>
<comment type="subcellular location">
    <subcellularLocation>
        <location evidence="1">Cell membrane</location>
        <topology evidence="1">Multi-pass membrane protein</topology>
    </subcellularLocation>
</comment>
<evidence type="ECO:0000256" key="3">
    <source>
        <dbReference type="ARBA" id="ARBA00022692"/>
    </source>
</evidence>
<feature type="transmembrane region" description="Helical" evidence="7">
    <location>
        <begin position="72"/>
        <end position="91"/>
    </location>
</feature>
<evidence type="ECO:0000256" key="4">
    <source>
        <dbReference type="ARBA" id="ARBA00022989"/>
    </source>
</evidence>
<feature type="transmembrane region" description="Helical" evidence="7">
    <location>
        <begin position="31"/>
        <end position="52"/>
    </location>
</feature>
<evidence type="ECO:0000313" key="9">
    <source>
        <dbReference type="Proteomes" id="UP001218362"/>
    </source>
</evidence>
<keyword evidence="4 7" id="KW-1133">Transmembrane helix</keyword>
<evidence type="ECO:0000313" key="8">
    <source>
        <dbReference type="EMBL" id="WEK47865.1"/>
    </source>
</evidence>
<gene>
    <name evidence="8" type="ORF">P0Y56_06110</name>
</gene>
<dbReference type="InterPro" id="IPR050189">
    <property type="entry name" value="MFS_Efflux_Transporters"/>
</dbReference>
<keyword evidence="2" id="KW-1003">Cell membrane</keyword>
<dbReference type="Proteomes" id="UP001218362">
    <property type="component" value="Chromosome"/>
</dbReference>
<feature type="transmembrane region" description="Helical" evidence="7">
    <location>
        <begin position="98"/>
        <end position="120"/>
    </location>
</feature>
<organism evidence="8 9">
    <name type="scientific">Candidatus Andeanibacterium colombiense</name>
    <dbReference type="NCBI Taxonomy" id="3121345"/>
    <lineage>
        <taxon>Bacteria</taxon>
        <taxon>Pseudomonadati</taxon>
        <taxon>Pseudomonadota</taxon>
        <taxon>Alphaproteobacteria</taxon>
        <taxon>Sphingomonadales</taxon>
        <taxon>Sphingomonadaceae</taxon>
        <taxon>Candidatus Andeanibacterium</taxon>
    </lineage>
</organism>
<protein>
    <submittedName>
        <fullName evidence="8">MFS transporter</fullName>
    </submittedName>
</protein>
<feature type="transmembrane region" description="Helical" evidence="7">
    <location>
        <begin position="357"/>
        <end position="377"/>
    </location>
</feature>
<feature type="transmembrane region" description="Helical" evidence="7">
    <location>
        <begin position="297"/>
        <end position="315"/>
    </location>
</feature>
<evidence type="ECO:0000256" key="1">
    <source>
        <dbReference type="ARBA" id="ARBA00004651"/>
    </source>
</evidence>
<evidence type="ECO:0000256" key="6">
    <source>
        <dbReference type="SAM" id="MobiDB-lite"/>
    </source>
</evidence>
<feature type="transmembrane region" description="Helical" evidence="7">
    <location>
        <begin position="187"/>
        <end position="208"/>
    </location>
</feature>
<feature type="transmembrane region" description="Helical" evidence="7">
    <location>
        <begin position="267"/>
        <end position="290"/>
    </location>
</feature>
<feature type="transmembrane region" description="Helical" evidence="7">
    <location>
        <begin position="159"/>
        <end position="181"/>
    </location>
</feature>
<dbReference type="AlphaFoldDB" id="A0AAJ5X4Z3"/>
<dbReference type="PANTHER" id="PTHR43124">
    <property type="entry name" value="PURINE EFFLUX PUMP PBUE"/>
    <property type="match status" value="1"/>
</dbReference>
<dbReference type="InterPro" id="IPR036259">
    <property type="entry name" value="MFS_trans_sf"/>
</dbReference>
<sequence>MLHDANPIPETSEGGGPREVQSRAGKSKVQIGLSVAILAAGIAGNADIALSPLLLSGMAQFLHFNDRVLGELASISSIGSSLATVAALFVMHRKGWPLRLTAIVCLCAYAVINLAIPSFFDNPMLLLAAIFLGGCCSGLLWAVAVTAQATVHGNERLIAIFYGTPYLTGLVFQPMMPFVFARWGLPAPYFGIAGACVLSLLLVRFFPARAVEAAAPEREEGTAGGARRGSFIGIGIVLLALFVQYCANSGIWVYFDRIGRLAGHTPQASANAVALGVGMALVGTMLATVLTVRLRPLPTILIISAVMALATLGLLEAGNYVLFAGSISLFNVMITFITPFFFILLNRISTARGRVALAANICMMGGFALGPALVGRIVEGGDFSSAIIVTAVAFLVSAVLVVASSGSGRLRS</sequence>
<dbReference type="SUPFAM" id="SSF103473">
    <property type="entry name" value="MFS general substrate transporter"/>
    <property type="match status" value="1"/>
</dbReference>
<dbReference type="Gene3D" id="1.20.1250.20">
    <property type="entry name" value="MFS general substrate transporter like domains"/>
    <property type="match status" value="1"/>
</dbReference>
<dbReference type="GO" id="GO:0022857">
    <property type="term" value="F:transmembrane transporter activity"/>
    <property type="evidence" value="ECO:0007669"/>
    <property type="project" value="InterPro"/>
</dbReference>
<feature type="region of interest" description="Disordered" evidence="6">
    <location>
        <begin position="1"/>
        <end position="21"/>
    </location>
</feature>
<keyword evidence="3 7" id="KW-0812">Transmembrane</keyword>
<dbReference type="Pfam" id="PF07690">
    <property type="entry name" value="MFS_1"/>
    <property type="match status" value="1"/>
</dbReference>
<dbReference type="InterPro" id="IPR011701">
    <property type="entry name" value="MFS"/>
</dbReference>
<feature type="transmembrane region" description="Helical" evidence="7">
    <location>
        <begin position="229"/>
        <end position="255"/>
    </location>
</feature>